<dbReference type="Gene3D" id="1.25.40.10">
    <property type="entry name" value="Tetratricopeptide repeat domain"/>
    <property type="match status" value="1"/>
</dbReference>
<dbReference type="InterPro" id="IPR005158">
    <property type="entry name" value="BTAD"/>
</dbReference>
<evidence type="ECO:0000313" key="4">
    <source>
        <dbReference type="EMBL" id="ABD09539.1"/>
    </source>
</evidence>
<dbReference type="PANTHER" id="PTHR35807">
    <property type="entry name" value="TRANSCRIPTIONAL REGULATOR REDD-RELATED"/>
    <property type="match status" value="1"/>
</dbReference>
<protein>
    <submittedName>
        <fullName evidence="4">Transcriptional regulator, SARP family</fullName>
    </submittedName>
</protein>
<dbReference type="SMART" id="SM01043">
    <property type="entry name" value="BTAD"/>
    <property type="match status" value="1"/>
</dbReference>
<reference evidence="4 5" key="1">
    <citation type="journal article" date="2007" name="Genome Res.">
        <title>Genome characteristics of facultatively symbiotic Frankia sp. strains reflect host range and host plant biogeography.</title>
        <authorList>
            <person name="Normand P."/>
            <person name="Lapierre P."/>
            <person name="Tisa L.S."/>
            <person name="Gogarten J.P."/>
            <person name="Alloisio N."/>
            <person name="Bagnarol E."/>
            <person name="Bassi C.A."/>
            <person name="Berry A.M."/>
            <person name="Bickhart D.M."/>
            <person name="Choisne N."/>
            <person name="Couloux A."/>
            <person name="Cournoyer B."/>
            <person name="Cruveiller S."/>
            <person name="Daubin V."/>
            <person name="Demange N."/>
            <person name="Francino M.P."/>
            <person name="Goltsman E."/>
            <person name="Huang Y."/>
            <person name="Kopp O.R."/>
            <person name="Labarre L."/>
            <person name="Lapidus A."/>
            <person name="Lavire C."/>
            <person name="Marechal J."/>
            <person name="Martinez M."/>
            <person name="Mastronunzio J.E."/>
            <person name="Mullin B.C."/>
            <person name="Niemann J."/>
            <person name="Pujic P."/>
            <person name="Rawnsley T."/>
            <person name="Rouy Z."/>
            <person name="Schenowitz C."/>
            <person name="Sellstedt A."/>
            <person name="Tavares F."/>
            <person name="Tomkins J.P."/>
            <person name="Vallenet D."/>
            <person name="Valverde C."/>
            <person name="Wall L.G."/>
            <person name="Wang Y."/>
            <person name="Medigue C."/>
            <person name="Benson D.R."/>
        </authorList>
    </citation>
    <scope>NUCLEOTIDE SEQUENCE [LARGE SCALE GENOMIC DNA]</scope>
    <source>
        <strain evidence="5">DSM 45818 / CECT 9043 / CcI3</strain>
    </source>
</reference>
<dbReference type="Pfam" id="PF03704">
    <property type="entry name" value="BTAD"/>
    <property type="match status" value="1"/>
</dbReference>
<dbReference type="InterPro" id="IPR011990">
    <property type="entry name" value="TPR-like_helical_dom_sf"/>
</dbReference>
<evidence type="ECO:0000259" key="3">
    <source>
        <dbReference type="SMART" id="SM01043"/>
    </source>
</evidence>
<sequence length="235" mass="26614">MLKKTHPLRAQKDAPSTCSKRRTLYVLHIRRSLRLPSVQDSREVLVTRNHAYQIVADGYDFDRCRFDDLYRAGRTAAARRDAEAASRLLGQALREWRGPALADVKRGSLSAPHVMALEEARLHATELRIEADLALGRHHELVPELEDLISLHPMHDLHAQLMVAHSRSGHPKRAASVFRRLRSTLIDTMGIEPTFRTSNLMRAILAGSDLLLGDRWESSPQAFRQGTGRQLTRAR</sequence>
<keyword evidence="5" id="KW-1185">Reference proteome</keyword>
<accession>Q2JGQ3</accession>
<dbReference type="GO" id="GO:0006355">
    <property type="term" value="P:regulation of DNA-templated transcription"/>
    <property type="evidence" value="ECO:0007669"/>
    <property type="project" value="TreeGrafter"/>
</dbReference>
<dbReference type="InterPro" id="IPR051677">
    <property type="entry name" value="AfsR-DnrI-RedD_regulator"/>
</dbReference>
<evidence type="ECO:0000256" key="2">
    <source>
        <dbReference type="ARBA" id="ARBA00023163"/>
    </source>
</evidence>
<dbReference type="PhylomeDB" id="Q2JGQ3"/>
<organism evidence="4 5">
    <name type="scientific">Frankia casuarinae (strain DSM 45818 / CECT 9043 / HFP020203 / CcI3)</name>
    <dbReference type="NCBI Taxonomy" id="106370"/>
    <lineage>
        <taxon>Bacteria</taxon>
        <taxon>Bacillati</taxon>
        <taxon>Actinomycetota</taxon>
        <taxon>Actinomycetes</taxon>
        <taxon>Frankiales</taxon>
        <taxon>Frankiaceae</taxon>
        <taxon>Frankia</taxon>
    </lineage>
</organism>
<dbReference type="SUPFAM" id="SSF48452">
    <property type="entry name" value="TPR-like"/>
    <property type="match status" value="1"/>
</dbReference>
<dbReference type="HOGENOM" id="CLU_004665_0_0_11"/>
<dbReference type="EMBL" id="CP000249">
    <property type="protein sequence ID" value="ABD09539.1"/>
    <property type="molecule type" value="Genomic_DNA"/>
</dbReference>
<dbReference type="KEGG" id="fra:Francci3_0145"/>
<dbReference type="STRING" id="106370.Francci3_0145"/>
<evidence type="ECO:0000313" key="5">
    <source>
        <dbReference type="Proteomes" id="UP000001937"/>
    </source>
</evidence>
<feature type="domain" description="Bacterial transcriptional activator" evidence="3">
    <location>
        <begin position="61"/>
        <end position="205"/>
    </location>
</feature>
<dbReference type="eggNOG" id="COG3629">
    <property type="taxonomic scope" value="Bacteria"/>
</dbReference>
<dbReference type="AlphaFoldDB" id="Q2JGQ3"/>
<keyword evidence="1" id="KW-0805">Transcription regulation</keyword>
<dbReference type="Proteomes" id="UP000001937">
    <property type="component" value="Chromosome"/>
</dbReference>
<evidence type="ECO:0000256" key="1">
    <source>
        <dbReference type="ARBA" id="ARBA00023015"/>
    </source>
</evidence>
<dbReference type="PANTHER" id="PTHR35807:SF1">
    <property type="entry name" value="TRANSCRIPTIONAL REGULATOR REDD"/>
    <property type="match status" value="1"/>
</dbReference>
<dbReference type="GO" id="GO:0003677">
    <property type="term" value="F:DNA binding"/>
    <property type="evidence" value="ECO:0007669"/>
    <property type="project" value="TreeGrafter"/>
</dbReference>
<proteinExistence type="predicted"/>
<name>Q2JGQ3_FRACC</name>
<keyword evidence="2" id="KW-0804">Transcription</keyword>
<gene>
    <name evidence="4" type="ordered locus">Francci3_0145</name>
</gene>
<dbReference type="CDD" id="cd15831">
    <property type="entry name" value="BTAD"/>
    <property type="match status" value="1"/>
</dbReference>